<dbReference type="EMBL" id="JAWDGP010006599">
    <property type="protein sequence ID" value="KAK3738222.1"/>
    <property type="molecule type" value="Genomic_DNA"/>
</dbReference>
<evidence type="ECO:0000313" key="3">
    <source>
        <dbReference type="Proteomes" id="UP001283361"/>
    </source>
</evidence>
<gene>
    <name evidence="2" type="ORF">RRG08_039633</name>
</gene>
<dbReference type="AlphaFoldDB" id="A0AAE0YA74"/>
<feature type="compositionally biased region" description="Basic and acidic residues" evidence="1">
    <location>
        <begin position="45"/>
        <end position="59"/>
    </location>
</feature>
<organism evidence="2 3">
    <name type="scientific">Elysia crispata</name>
    <name type="common">lettuce slug</name>
    <dbReference type="NCBI Taxonomy" id="231223"/>
    <lineage>
        <taxon>Eukaryota</taxon>
        <taxon>Metazoa</taxon>
        <taxon>Spiralia</taxon>
        <taxon>Lophotrochozoa</taxon>
        <taxon>Mollusca</taxon>
        <taxon>Gastropoda</taxon>
        <taxon>Heterobranchia</taxon>
        <taxon>Euthyneura</taxon>
        <taxon>Panpulmonata</taxon>
        <taxon>Sacoglossa</taxon>
        <taxon>Placobranchoidea</taxon>
        <taxon>Plakobranchidae</taxon>
        <taxon>Elysia</taxon>
    </lineage>
</organism>
<protein>
    <submittedName>
        <fullName evidence="2">Uncharacterized protein</fullName>
    </submittedName>
</protein>
<reference evidence="2" key="1">
    <citation type="journal article" date="2023" name="G3 (Bethesda)">
        <title>A reference genome for the long-term kleptoplast-retaining sea slug Elysia crispata morphotype clarki.</title>
        <authorList>
            <person name="Eastman K.E."/>
            <person name="Pendleton A.L."/>
            <person name="Shaikh M.A."/>
            <person name="Suttiyut T."/>
            <person name="Ogas R."/>
            <person name="Tomko P."/>
            <person name="Gavelis G."/>
            <person name="Widhalm J.R."/>
            <person name="Wisecaver J.H."/>
        </authorList>
    </citation>
    <scope>NUCLEOTIDE SEQUENCE</scope>
    <source>
        <strain evidence="2">ECLA1</strain>
    </source>
</reference>
<comment type="caution">
    <text evidence="2">The sequence shown here is derived from an EMBL/GenBank/DDBJ whole genome shotgun (WGS) entry which is preliminary data.</text>
</comment>
<feature type="region of interest" description="Disordered" evidence="1">
    <location>
        <begin position="40"/>
        <end position="59"/>
    </location>
</feature>
<accession>A0AAE0YA74</accession>
<name>A0AAE0YA74_9GAST</name>
<feature type="region of interest" description="Disordered" evidence="1">
    <location>
        <begin position="194"/>
        <end position="217"/>
    </location>
</feature>
<dbReference type="Proteomes" id="UP001283361">
    <property type="component" value="Unassembled WGS sequence"/>
</dbReference>
<keyword evidence="3" id="KW-1185">Reference proteome</keyword>
<evidence type="ECO:0000313" key="2">
    <source>
        <dbReference type="EMBL" id="KAK3738222.1"/>
    </source>
</evidence>
<sequence>MFGDQKLTTTLYNTPMSGDQKLTASLHTTHLSGEHKLTLTPRSTHMSDDHGFANSHDDRSENLDQVSVKALKLITEEQDTCIEERTSMLVPVFQTKANVYSLQVDMKLYSHELTFKSSFTSRNEAQILLQRADFLGILCSQGISTASLPLCSVGQYCVKDITEKTFRIRSDIRSVSTLLIQGADDCAVRYKPQNESQDAVDNPRLNNGPQEKQRTLRQTTICQEKKESPTMSSMWCCGSWISLWCEHMRSLQGFLPSQPALLQAVCL</sequence>
<proteinExistence type="predicted"/>
<evidence type="ECO:0000256" key="1">
    <source>
        <dbReference type="SAM" id="MobiDB-lite"/>
    </source>
</evidence>